<protein>
    <submittedName>
        <fullName evidence="1">Uncharacterized protein</fullName>
    </submittedName>
</protein>
<keyword evidence="2" id="KW-1185">Reference proteome</keyword>
<dbReference type="OrthoDB" id="4775716at2759"/>
<dbReference type="AlphaFoldDB" id="A0A166ZWQ3"/>
<dbReference type="Proteomes" id="UP000243498">
    <property type="component" value="Unassembled WGS sequence"/>
</dbReference>
<organism evidence="1 2">
    <name type="scientific">Metarhizium rileyi (strain RCEF 4871)</name>
    <name type="common">Nomuraea rileyi</name>
    <dbReference type="NCBI Taxonomy" id="1649241"/>
    <lineage>
        <taxon>Eukaryota</taxon>
        <taxon>Fungi</taxon>
        <taxon>Dikarya</taxon>
        <taxon>Ascomycota</taxon>
        <taxon>Pezizomycotina</taxon>
        <taxon>Sordariomycetes</taxon>
        <taxon>Hypocreomycetidae</taxon>
        <taxon>Hypocreales</taxon>
        <taxon>Clavicipitaceae</taxon>
        <taxon>Metarhizium</taxon>
    </lineage>
</organism>
<evidence type="ECO:0000313" key="2">
    <source>
        <dbReference type="Proteomes" id="UP000243498"/>
    </source>
</evidence>
<gene>
    <name evidence="1" type="ORF">NOR_06709</name>
</gene>
<evidence type="ECO:0000313" key="1">
    <source>
        <dbReference type="EMBL" id="OAA38319.1"/>
    </source>
</evidence>
<reference evidence="1 2" key="1">
    <citation type="journal article" date="2016" name="Genome Biol. Evol.">
        <title>Divergent and convergent evolution of fungal pathogenicity.</title>
        <authorList>
            <person name="Shang Y."/>
            <person name="Xiao G."/>
            <person name="Zheng P."/>
            <person name="Cen K."/>
            <person name="Zhan S."/>
            <person name="Wang C."/>
        </authorList>
    </citation>
    <scope>NUCLEOTIDE SEQUENCE [LARGE SCALE GENOMIC DNA]</scope>
    <source>
        <strain evidence="1 2">RCEF 4871</strain>
    </source>
</reference>
<accession>A0A166ZWQ3</accession>
<sequence length="507" mass="57504">MATPNYKRLWLPPQFVRGECIYFMSATHRGDMYHLRAAMLLPTRGYSLVLFDVDVSAQRKTKDTQDYLSRCVIQNNKNFFFVPWNYAVLTAPTRPPADFSNCCLNGQPYDGKGMAMVQVKTYGESLATMLLEDAGTNNPLPNSVLQGMFLLSDESKAYLGQKFSELFRSEWKIKVDDSKTSTILVVDRDTGCQPEGAYPELDTGNGILAIREIVNDMMNASPPGHPRLNVISCGNKGESSGTGIGQYWTKLPKLTDIPNPDVTKPVTKRDVEAYFLYWASQEDKSKQYFKMVIGLRSGVIDLFTFLGIPTVSIGLRNMVGESRHRRLCGPNFKRLNVQYDRPRHSTTAYVEDRYDNRKAWLNCPFWLGNAPAGSLARDALADDQQLRARTSLPRPFYEFDTFVLTVGVRLACQRYMSWSTTVTKANGSFPDVVTTRDARFCYLAEEKGSSVKQKLMKRKSMDRAAINAMRGQLGNTTSTLQLSDYMFNRFYAFQFGKDWNDIERNIP</sequence>
<dbReference type="EMBL" id="AZHC01000026">
    <property type="protein sequence ID" value="OAA38319.1"/>
    <property type="molecule type" value="Genomic_DNA"/>
</dbReference>
<dbReference type="OMA" id="ARFCYLA"/>
<name>A0A166ZWQ3_METRR</name>
<proteinExistence type="predicted"/>
<comment type="caution">
    <text evidence="1">The sequence shown here is derived from an EMBL/GenBank/DDBJ whole genome shotgun (WGS) entry which is preliminary data.</text>
</comment>